<comment type="similarity">
    <text evidence="3">Belongs to the glycogen phosphorylase family.</text>
</comment>
<dbReference type="SUPFAM" id="SSF53756">
    <property type="entry name" value="UDP-Glycosyltransferase/glycogen phosphorylase"/>
    <property type="match status" value="1"/>
</dbReference>
<name>A0A848FFM5_9BURK</name>
<evidence type="ECO:0000313" key="11">
    <source>
        <dbReference type="Proteomes" id="UP000574067"/>
    </source>
</evidence>
<dbReference type="EC" id="2.4.1.1" evidence="4"/>
<accession>A0A848FFM5</accession>
<sequence length="566" mass="63309">MEQLDRFLTRTRIAYFSMEMAVRPEMHTYAGGLGVLAGDTARSCAELQLPMVFVTLVSRAGYFKQRITADGQQLEEPDWWRPEGLCTPLDAMTGVRIGERNVWIRPWLHVLKGPEGGEVPIILLDTDLLENDPADRELTHWLYGGDDAYRLKQEIVLGLGGVRLLRALGFELDTYHLNEGHAALLTLELLRRGAGPRDQASGVGPVYDIGQVRGQCVFTTHTPVEAGHDRFPYELVSRLLDSPVPLGELRHLAGMDAFNLTQLAMRLSGYVNGVALRHAETTQHLFPGYVIRAITNGVHVGTWTHPVFAHLYQQHVPHWQHEPELLVRALLIPEDEIWRCHQLAKADLLRRIAERTGVALDPALPLIGCARRMTGYKRPLLLFQDLDRLAAIAAKHPFQVVMAGKAHPRDGLGKQAIRQLHEVARALAGRVACVFLPDYDMELAQAMVAGSDIWLNTPRPPLEASGTSGMKAALNGVLNLSVLDGWWVEACIEGVTGWAIGEDRHDEPDAVVARHLYDKLENTVLPLYHGDPEAWRRLMRQAAAHIGSHFNSQRMMRRYAAEAYLR</sequence>
<dbReference type="Proteomes" id="UP000574067">
    <property type="component" value="Unassembled WGS sequence"/>
</dbReference>
<comment type="caution">
    <text evidence="10">The sequence shown here is derived from an EMBL/GenBank/DDBJ whole genome shotgun (WGS) entry which is preliminary data.</text>
</comment>
<dbReference type="InterPro" id="IPR000811">
    <property type="entry name" value="Glyco_trans_35"/>
</dbReference>
<dbReference type="Pfam" id="PF00343">
    <property type="entry name" value="Phosphorylase"/>
    <property type="match status" value="1"/>
</dbReference>
<dbReference type="AlphaFoldDB" id="A0A848FFM5"/>
<comment type="cofactor">
    <cofactor evidence="2">
        <name>pyridoxal 5'-phosphate</name>
        <dbReference type="ChEBI" id="CHEBI:597326"/>
    </cofactor>
</comment>
<comment type="catalytic activity">
    <reaction evidence="1">
        <text>[(1-&gt;4)-alpha-D-glucosyl](n) + phosphate = [(1-&gt;4)-alpha-D-glucosyl](n-1) + alpha-D-glucose 1-phosphate</text>
        <dbReference type="Rhea" id="RHEA:41732"/>
        <dbReference type="Rhea" id="RHEA-COMP:9584"/>
        <dbReference type="Rhea" id="RHEA-COMP:9586"/>
        <dbReference type="ChEBI" id="CHEBI:15444"/>
        <dbReference type="ChEBI" id="CHEBI:43474"/>
        <dbReference type="ChEBI" id="CHEBI:58601"/>
        <dbReference type="EC" id="2.4.1.1"/>
    </reaction>
</comment>
<evidence type="ECO:0000256" key="1">
    <source>
        <dbReference type="ARBA" id="ARBA00001275"/>
    </source>
</evidence>
<dbReference type="GO" id="GO:0005975">
    <property type="term" value="P:carbohydrate metabolic process"/>
    <property type="evidence" value="ECO:0007669"/>
    <property type="project" value="InterPro"/>
</dbReference>
<evidence type="ECO:0000313" key="10">
    <source>
        <dbReference type="EMBL" id="NML17119.1"/>
    </source>
</evidence>
<reference evidence="10 11" key="1">
    <citation type="submission" date="2020-04" db="EMBL/GenBank/DDBJ databases">
        <title>Azohydromonas sp. isolated from soil.</title>
        <authorList>
            <person name="Dahal R.H."/>
        </authorList>
    </citation>
    <scope>NUCLEOTIDE SEQUENCE [LARGE SCALE GENOMIC DNA]</scope>
    <source>
        <strain evidence="10 11">G-1-1-14</strain>
    </source>
</reference>
<evidence type="ECO:0000256" key="3">
    <source>
        <dbReference type="ARBA" id="ARBA00006047"/>
    </source>
</evidence>
<evidence type="ECO:0000256" key="8">
    <source>
        <dbReference type="ARBA" id="ARBA00023277"/>
    </source>
</evidence>
<proteinExistence type="inferred from homology"/>
<keyword evidence="11" id="KW-1185">Reference proteome</keyword>
<evidence type="ECO:0000256" key="2">
    <source>
        <dbReference type="ARBA" id="ARBA00001933"/>
    </source>
</evidence>
<dbReference type="NCBIfam" id="TIGR02094">
    <property type="entry name" value="more_P_ylases"/>
    <property type="match status" value="1"/>
</dbReference>
<dbReference type="InterPro" id="IPR011834">
    <property type="entry name" value="Agluc_phsphrylas"/>
</dbReference>
<dbReference type="GO" id="GO:0008184">
    <property type="term" value="F:glycogen phosphorylase activity"/>
    <property type="evidence" value="ECO:0007669"/>
    <property type="project" value="InterPro"/>
</dbReference>
<dbReference type="InterPro" id="IPR035090">
    <property type="entry name" value="Pyridoxal_P_attach_site"/>
</dbReference>
<dbReference type="Gene3D" id="3.40.50.2000">
    <property type="entry name" value="Glycogen Phosphorylase B"/>
    <property type="match status" value="3"/>
</dbReference>
<evidence type="ECO:0000256" key="5">
    <source>
        <dbReference type="ARBA" id="ARBA00022676"/>
    </source>
</evidence>
<keyword evidence="8" id="KW-0119">Carbohydrate metabolism</keyword>
<dbReference type="PROSITE" id="PS00102">
    <property type="entry name" value="PHOSPHORYLASE"/>
    <property type="match status" value="1"/>
</dbReference>
<dbReference type="GO" id="GO:0030170">
    <property type="term" value="F:pyridoxal phosphate binding"/>
    <property type="evidence" value="ECO:0007669"/>
    <property type="project" value="InterPro"/>
</dbReference>
<organism evidence="10 11">
    <name type="scientific">Azohydromonas caseinilytica</name>
    <dbReference type="NCBI Taxonomy" id="2728836"/>
    <lineage>
        <taxon>Bacteria</taxon>
        <taxon>Pseudomonadati</taxon>
        <taxon>Pseudomonadota</taxon>
        <taxon>Betaproteobacteria</taxon>
        <taxon>Burkholderiales</taxon>
        <taxon>Sphaerotilaceae</taxon>
        <taxon>Azohydromonas</taxon>
    </lineage>
</organism>
<evidence type="ECO:0000256" key="4">
    <source>
        <dbReference type="ARBA" id="ARBA00012591"/>
    </source>
</evidence>
<evidence type="ECO:0000256" key="9">
    <source>
        <dbReference type="ARBA" id="ARBA00025174"/>
    </source>
</evidence>
<evidence type="ECO:0000256" key="6">
    <source>
        <dbReference type="ARBA" id="ARBA00022679"/>
    </source>
</evidence>
<dbReference type="PANTHER" id="PTHR42655">
    <property type="entry name" value="GLYCOGEN PHOSPHORYLASE"/>
    <property type="match status" value="1"/>
</dbReference>
<protein>
    <recommendedName>
        <fullName evidence="4">glycogen phosphorylase</fullName>
        <ecNumber evidence="4">2.4.1.1</ecNumber>
    </recommendedName>
</protein>
<gene>
    <name evidence="10" type="primary">glgP</name>
    <name evidence="10" type="ORF">HHL10_19270</name>
</gene>
<comment type="function">
    <text evidence="9">Phosphorylase is an important allosteric enzyme in carbohydrate metabolism. Enzymes from different sources differ in their regulatory mechanisms and in their natural substrates. However, all known phosphorylases share catalytic and structural properties.</text>
</comment>
<dbReference type="EMBL" id="JABBFW010000015">
    <property type="protein sequence ID" value="NML17119.1"/>
    <property type="molecule type" value="Genomic_DNA"/>
</dbReference>
<dbReference type="PANTHER" id="PTHR42655:SF1">
    <property type="entry name" value="GLYCOGEN PHOSPHORYLASE"/>
    <property type="match status" value="1"/>
</dbReference>
<keyword evidence="7" id="KW-0663">Pyridoxal phosphate</keyword>
<dbReference type="InterPro" id="IPR052182">
    <property type="entry name" value="Glycogen/Maltodextrin_Phosph"/>
</dbReference>
<keyword evidence="5" id="KW-0328">Glycosyltransferase</keyword>
<keyword evidence="6" id="KW-0808">Transferase</keyword>
<evidence type="ECO:0000256" key="7">
    <source>
        <dbReference type="ARBA" id="ARBA00022898"/>
    </source>
</evidence>